<dbReference type="EMBL" id="JAUHHV010000001">
    <property type="protein sequence ID" value="KAK1439637.1"/>
    <property type="molecule type" value="Genomic_DNA"/>
</dbReference>
<proteinExistence type="predicted"/>
<sequence length="97" mass="11416">MRAIRVNVYCSSTKTLLYNQYSFLHPRSSIFLIIYLLFHNQLTLSSIDPTKTIEAIKTPNFHFSHLFKFHLRDPTQLPLSYHLHVLNLSNYSSNLSF</sequence>
<evidence type="ECO:0000313" key="1">
    <source>
        <dbReference type="EMBL" id="KAK1439637.1"/>
    </source>
</evidence>
<gene>
    <name evidence="1" type="ORF">QVD17_05457</name>
</gene>
<reference evidence="1" key="1">
    <citation type="journal article" date="2023" name="bioRxiv">
        <title>Improved chromosome-level genome assembly for marigold (Tagetes erecta).</title>
        <authorList>
            <person name="Jiang F."/>
            <person name="Yuan L."/>
            <person name="Wang S."/>
            <person name="Wang H."/>
            <person name="Xu D."/>
            <person name="Wang A."/>
            <person name="Fan W."/>
        </authorList>
    </citation>
    <scope>NUCLEOTIDE SEQUENCE</scope>
    <source>
        <strain evidence="1">WSJ</strain>
        <tissue evidence="1">Leaf</tissue>
    </source>
</reference>
<protein>
    <submittedName>
        <fullName evidence="1">Uncharacterized protein</fullName>
    </submittedName>
</protein>
<evidence type="ECO:0000313" key="2">
    <source>
        <dbReference type="Proteomes" id="UP001229421"/>
    </source>
</evidence>
<name>A0AAD8PBJ1_TARER</name>
<organism evidence="1 2">
    <name type="scientific">Tagetes erecta</name>
    <name type="common">African marigold</name>
    <dbReference type="NCBI Taxonomy" id="13708"/>
    <lineage>
        <taxon>Eukaryota</taxon>
        <taxon>Viridiplantae</taxon>
        <taxon>Streptophyta</taxon>
        <taxon>Embryophyta</taxon>
        <taxon>Tracheophyta</taxon>
        <taxon>Spermatophyta</taxon>
        <taxon>Magnoliopsida</taxon>
        <taxon>eudicotyledons</taxon>
        <taxon>Gunneridae</taxon>
        <taxon>Pentapetalae</taxon>
        <taxon>asterids</taxon>
        <taxon>campanulids</taxon>
        <taxon>Asterales</taxon>
        <taxon>Asteraceae</taxon>
        <taxon>Asteroideae</taxon>
        <taxon>Heliantheae alliance</taxon>
        <taxon>Tageteae</taxon>
        <taxon>Tagetes</taxon>
    </lineage>
</organism>
<keyword evidence="2" id="KW-1185">Reference proteome</keyword>
<dbReference type="Proteomes" id="UP001229421">
    <property type="component" value="Unassembled WGS sequence"/>
</dbReference>
<accession>A0AAD8PBJ1</accession>
<comment type="caution">
    <text evidence="1">The sequence shown here is derived from an EMBL/GenBank/DDBJ whole genome shotgun (WGS) entry which is preliminary data.</text>
</comment>
<dbReference type="AlphaFoldDB" id="A0AAD8PBJ1"/>